<feature type="signal peptide" evidence="8">
    <location>
        <begin position="1"/>
        <end position="30"/>
    </location>
</feature>
<sequence length="192" mass="20068">MSVRKFLRALVGPFALALTLFGLQFSTEVAASAAPAQAYARTVYYSASAYSAEADQAARIWSSAAPNLRLARGGNATIRIYATTGGGSRAYPCGLGCARIYIDTNDIAAGHNALRIVAHEIGHGLGLPDNYNGVCSYLMSGGSAGTSCRNPYPNNQEAARVNQLFGGGFGALTARTAPVEDVTVYDRSLVHA</sequence>
<evidence type="ECO:0000256" key="2">
    <source>
        <dbReference type="ARBA" id="ARBA00006571"/>
    </source>
</evidence>
<dbReference type="Gene3D" id="3.40.390.10">
    <property type="entry name" value="Collagenase (Catalytic Domain)"/>
    <property type="match status" value="1"/>
</dbReference>
<dbReference type="PRINTS" id="PR00787">
    <property type="entry name" value="NEUTRALPTASE"/>
</dbReference>
<dbReference type="GO" id="GO:0006508">
    <property type="term" value="P:proteolysis"/>
    <property type="evidence" value="ECO:0007669"/>
    <property type="project" value="InterPro"/>
</dbReference>
<keyword evidence="8" id="KW-0732">Signal</keyword>
<keyword evidence="6" id="KW-0645">Protease</keyword>
<evidence type="ECO:0000313" key="10">
    <source>
        <dbReference type="Proteomes" id="UP000184501"/>
    </source>
</evidence>
<evidence type="ECO:0000256" key="1">
    <source>
        <dbReference type="ARBA" id="ARBA00000612"/>
    </source>
</evidence>
<evidence type="ECO:0000256" key="5">
    <source>
        <dbReference type="ARBA" id="ARBA00022723"/>
    </source>
</evidence>
<evidence type="ECO:0000256" key="3">
    <source>
        <dbReference type="ARBA" id="ARBA00012325"/>
    </source>
</evidence>
<accession>A0A1M5LDN3</accession>
<dbReference type="AlphaFoldDB" id="A0A1M5LDN3"/>
<dbReference type="EMBL" id="FQVN01000011">
    <property type="protein sequence ID" value="SHG63060.1"/>
    <property type="molecule type" value="Genomic_DNA"/>
</dbReference>
<protein>
    <recommendedName>
        <fullName evidence="4">Extracellular small neutral protease</fullName>
        <ecNumber evidence="3">3.4.24.77</ecNumber>
    </recommendedName>
    <alternativeName>
        <fullName evidence="7">Snapalysin</fullName>
    </alternativeName>
</protein>
<dbReference type="GO" id="GO:0008270">
    <property type="term" value="F:zinc ion binding"/>
    <property type="evidence" value="ECO:0007669"/>
    <property type="project" value="InterPro"/>
</dbReference>
<dbReference type="GO" id="GO:0004222">
    <property type="term" value="F:metalloendopeptidase activity"/>
    <property type="evidence" value="ECO:0007669"/>
    <property type="project" value="InterPro"/>
</dbReference>
<dbReference type="InterPro" id="IPR000013">
    <property type="entry name" value="Peptidase_M7"/>
</dbReference>
<dbReference type="Pfam" id="PF02031">
    <property type="entry name" value="Peptidase_M7"/>
    <property type="match status" value="1"/>
</dbReference>
<reference evidence="9 10" key="1">
    <citation type="submission" date="2016-11" db="EMBL/GenBank/DDBJ databases">
        <authorList>
            <person name="Jaros S."/>
            <person name="Januszkiewicz K."/>
            <person name="Wedrychowicz H."/>
        </authorList>
    </citation>
    <scope>NUCLEOTIDE SEQUENCE [LARGE SCALE GENOMIC DNA]</scope>
    <source>
        <strain evidence="9 10">DSM 44523</strain>
    </source>
</reference>
<evidence type="ECO:0000256" key="6">
    <source>
        <dbReference type="ARBA" id="ARBA00023049"/>
    </source>
</evidence>
<dbReference type="GO" id="GO:0005576">
    <property type="term" value="C:extracellular region"/>
    <property type="evidence" value="ECO:0007669"/>
    <property type="project" value="InterPro"/>
</dbReference>
<dbReference type="OrthoDB" id="5243084at2"/>
<organism evidence="9 10">
    <name type="scientific">Streptoalloteichus hindustanus</name>
    <dbReference type="NCBI Taxonomy" id="2017"/>
    <lineage>
        <taxon>Bacteria</taxon>
        <taxon>Bacillati</taxon>
        <taxon>Actinomycetota</taxon>
        <taxon>Actinomycetes</taxon>
        <taxon>Pseudonocardiales</taxon>
        <taxon>Pseudonocardiaceae</taxon>
        <taxon>Streptoalloteichus</taxon>
    </lineage>
</organism>
<evidence type="ECO:0000256" key="8">
    <source>
        <dbReference type="SAM" id="SignalP"/>
    </source>
</evidence>
<keyword evidence="6" id="KW-0378">Hydrolase</keyword>
<feature type="chain" id="PRO_5038966541" description="Extracellular small neutral protease" evidence="8">
    <location>
        <begin position="31"/>
        <end position="192"/>
    </location>
</feature>
<comment type="similarity">
    <text evidence="2">Belongs to the peptidase M7 family.</text>
</comment>
<keyword evidence="6" id="KW-0482">Metalloprotease</keyword>
<name>A0A1M5LDN3_STRHI</name>
<dbReference type="RefSeq" id="WP_073488657.1">
    <property type="nucleotide sequence ID" value="NZ_FQVN01000011.1"/>
</dbReference>
<gene>
    <name evidence="9" type="ORF">SAMN05444320_11172</name>
</gene>
<dbReference type="Proteomes" id="UP000184501">
    <property type="component" value="Unassembled WGS sequence"/>
</dbReference>
<dbReference type="EC" id="3.4.24.77" evidence="3"/>
<keyword evidence="10" id="KW-1185">Reference proteome</keyword>
<evidence type="ECO:0000256" key="4">
    <source>
        <dbReference type="ARBA" id="ARBA00019129"/>
    </source>
</evidence>
<dbReference type="STRING" id="2017.SAMN05444320_11172"/>
<evidence type="ECO:0000313" key="9">
    <source>
        <dbReference type="EMBL" id="SHG63060.1"/>
    </source>
</evidence>
<keyword evidence="5" id="KW-0479">Metal-binding</keyword>
<evidence type="ECO:0000256" key="7">
    <source>
        <dbReference type="ARBA" id="ARBA00029927"/>
    </source>
</evidence>
<dbReference type="SUPFAM" id="SSF55486">
    <property type="entry name" value="Metalloproteases ('zincins'), catalytic domain"/>
    <property type="match status" value="1"/>
</dbReference>
<dbReference type="InterPro" id="IPR024079">
    <property type="entry name" value="MetalloPept_cat_dom_sf"/>
</dbReference>
<proteinExistence type="inferred from homology"/>
<comment type="catalytic activity">
    <reaction evidence="1">
        <text>Hydrolyzes proteins with a preference for Tyr or Phe in the P1' position. Has no action on amino-acid p-nitroanilides.</text>
        <dbReference type="EC" id="3.4.24.77"/>
    </reaction>
</comment>